<reference evidence="1" key="1">
    <citation type="submission" date="2022-10" db="EMBL/GenBank/DDBJ databases">
        <title>The complete genomes of actinobacterial strains from the NBC collection.</title>
        <authorList>
            <person name="Joergensen T.S."/>
            <person name="Alvarez Arevalo M."/>
            <person name="Sterndorff E.B."/>
            <person name="Faurdal D."/>
            <person name="Vuksanovic O."/>
            <person name="Mourched A.-S."/>
            <person name="Charusanti P."/>
            <person name="Shaw S."/>
            <person name="Blin K."/>
            <person name="Weber T."/>
        </authorList>
    </citation>
    <scope>NUCLEOTIDE SEQUENCE</scope>
    <source>
        <strain evidence="1">NBC_00049</strain>
    </source>
</reference>
<dbReference type="AlphaFoldDB" id="A0AAU2JXJ7"/>
<protein>
    <submittedName>
        <fullName evidence="1">Uncharacterized protein</fullName>
    </submittedName>
</protein>
<accession>A0AAU2JXJ7</accession>
<proteinExistence type="predicted"/>
<organism evidence="1">
    <name type="scientific">Streptomyces sp. NBC_00049</name>
    <dbReference type="NCBI Taxonomy" id="2903617"/>
    <lineage>
        <taxon>Bacteria</taxon>
        <taxon>Bacillati</taxon>
        <taxon>Actinomycetota</taxon>
        <taxon>Actinomycetes</taxon>
        <taxon>Kitasatosporales</taxon>
        <taxon>Streptomycetaceae</taxon>
        <taxon>Streptomyces</taxon>
    </lineage>
</organism>
<evidence type="ECO:0000313" key="1">
    <source>
        <dbReference type="EMBL" id="WTU77530.1"/>
    </source>
</evidence>
<gene>
    <name evidence="1" type="ORF">OG327_31715</name>
</gene>
<sequence length="302" mass="32671">MPYPLIRLSTGRINGVAHYGVMFASGEPLTACATHSPDLAPIGDRTAHQTCQSCTRALLVLTTPPHSGELEARPASGAGRSAAAHRPIPGHLLGYCGKTLDCRRASGKRACANCAHLTKTLDALRRRAGELVLPAAEPCHSDGSLLWTLRGAGRPAFGHRRNGATGQTYCGERQPTVPDPGAHECPACLRLWAEEESFRQMYTLPEVRAHAAASDADVHGAFEDRAWVLEPGDRYTVSGSDEAHHVVAVSRHRYDSHIDLVVYLPGEDRVTDARVHRDRLLGIQRPFTDGNAAVLPAPRREV</sequence>
<dbReference type="EMBL" id="CP108264">
    <property type="protein sequence ID" value="WTU77530.1"/>
    <property type="molecule type" value="Genomic_DNA"/>
</dbReference>
<name>A0AAU2JXJ7_9ACTN</name>